<keyword evidence="3" id="KW-1185">Reference proteome</keyword>
<dbReference type="EMBL" id="CP032097">
    <property type="protein sequence ID" value="AXX93718.1"/>
    <property type="molecule type" value="Genomic_DNA"/>
</dbReference>
<reference evidence="1 3" key="2">
    <citation type="submission" date="2018-08" db="EMBL/GenBank/DDBJ databases">
        <title>Complete genome of the Arcobacter ellisii type strain LMG 26155.</title>
        <authorList>
            <person name="Miller W.G."/>
            <person name="Yee E."/>
            <person name="Bono J.L."/>
        </authorList>
    </citation>
    <scope>NUCLEOTIDE SEQUENCE [LARGE SCALE GENOMIC DNA]</scope>
    <source>
        <strain evidence="1 3">LMG 26155</strain>
    </source>
</reference>
<organism evidence="2 4">
    <name type="scientific">Arcobacter ellisii</name>
    <dbReference type="NCBI Taxonomy" id="913109"/>
    <lineage>
        <taxon>Bacteria</taxon>
        <taxon>Pseudomonadati</taxon>
        <taxon>Campylobacterota</taxon>
        <taxon>Epsilonproteobacteria</taxon>
        <taxon>Campylobacterales</taxon>
        <taxon>Arcobacteraceae</taxon>
        <taxon>Arcobacter</taxon>
    </lineage>
</organism>
<reference evidence="2 4" key="1">
    <citation type="submission" date="2017-09" db="EMBL/GenBank/DDBJ databases">
        <title>Genomics of the genus Arcobacter.</title>
        <authorList>
            <person name="Perez-Cataluna A."/>
            <person name="Figueras M.J."/>
            <person name="Salas-Masso N."/>
        </authorList>
    </citation>
    <scope>NUCLEOTIDE SEQUENCE [LARGE SCALE GENOMIC DNA]</scope>
    <source>
        <strain evidence="2 4">CECT 7837</strain>
    </source>
</reference>
<sequence length="274" mass="31886">MDSIVEKIKSGELIPFLGMGIFEDTKCKDGSSLPYDSDSMILALNNGRAMSPRLMYEYSRAAMSLEQRKGRDFIVQMANFIYSSKEYEIPDTYKWLATLKPKYVIDTNMDDSLQKIYSDTNHFLITGVSRITADWDRYLIYFYDVETKTYTRVEKDKLTLDLPILFKPMGSTKPEMNFIISDADFVDWLTEAMGGYAMPEILKEYRKNKEYLFLGVDFSRDTFRMVTNEITINLKSGIVLFNKDELTKKEDKFIKTHNLTSLNMGINEFIKSHE</sequence>
<protein>
    <submittedName>
        <fullName evidence="2">Uncharacterized protein</fullName>
    </submittedName>
</protein>
<dbReference type="OrthoDB" id="9802053at2"/>
<dbReference type="Proteomes" id="UP000262582">
    <property type="component" value="Chromosome"/>
</dbReference>
<dbReference type="AlphaFoldDB" id="A0A347U4E0"/>
<dbReference type="EMBL" id="NXIG01000001">
    <property type="protein sequence ID" value="RXI32915.1"/>
    <property type="molecule type" value="Genomic_DNA"/>
</dbReference>
<evidence type="ECO:0000313" key="3">
    <source>
        <dbReference type="Proteomes" id="UP000262582"/>
    </source>
</evidence>
<evidence type="ECO:0000313" key="1">
    <source>
        <dbReference type="EMBL" id="AXX93718.1"/>
    </source>
</evidence>
<dbReference type="Pfam" id="PF13289">
    <property type="entry name" value="SIR2_2"/>
    <property type="match status" value="1"/>
</dbReference>
<gene>
    <name evidence="1" type="ORF">AELL_0011</name>
    <name evidence="2" type="ORF">CP962_00485</name>
</gene>
<dbReference type="KEGG" id="aell:AELL_0011"/>
<name>A0A347U4E0_9BACT</name>
<dbReference type="RefSeq" id="WP_118915973.1">
    <property type="nucleotide sequence ID" value="NZ_CP032097.1"/>
</dbReference>
<evidence type="ECO:0000313" key="2">
    <source>
        <dbReference type="EMBL" id="RXI32915.1"/>
    </source>
</evidence>
<dbReference type="Proteomes" id="UP000290588">
    <property type="component" value="Unassembled WGS sequence"/>
</dbReference>
<proteinExistence type="predicted"/>
<evidence type="ECO:0000313" key="4">
    <source>
        <dbReference type="Proteomes" id="UP000290588"/>
    </source>
</evidence>
<accession>A0A347U4E0</accession>